<evidence type="ECO:0000313" key="3">
    <source>
        <dbReference type="Proteomes" id="UP001519271"/>
    </source>
</evidence>
<keyword evidence="3" id="KW-1185">Reference proteome</keyword>
<dbReference type="RefSeq" id="WP_209460584.1">
    <property type="nucleotide sequence ID" value="NZ_JAGGKC010000029.1"/>
</dbReference>
<feature type="compositionally biased region" description="Basic and acidic residues" evidence="1">
    <location>
        <begin position="111"/>
        <end position="120"/>
    </location>
</feature>
<reference evidence="2 3" key="1">
    <citation type="submission" date="2021-03" db="EMBL/GenBank/DDBJ databases">
        <title>Genomic Encyclopedia of Type Strains, Phase IV (KMG-IV): sequencing the most valuable type-strain genomes for metagenomic binning, comparative biology and taxonomic classification.</title>
        <authorList>
            <person name="Goeker M."/>
        </authorList>
    </citation>
    <scope>NUCLEOTIDE SEQUENCE [LARGE SCALE GENOMIC DNA]</scope>
    <source>
        <strain evidence="2 3">DSM 6139</strain>
    </source>
</reference>
<gene>
    <name evidence="2" type="ORF">J2Z34_002922</name>
</gene>
<evidence type="ECO:0000313" key="2">
    <source>
        <dbReference type="EMBL" id="MBP1920411.1"/>
    </source>
</evidence>
<dbReference type="Proteomes" id="UP001519271">
    <property type="component" value="Unassembled WGS sequence"/>
</dbReference>
<sequence length="197" mass="22956">MLRPKSRVNWNGTIYENEYKNGDSCFQCVNCIEKYCSKQQADVIYIRPSFYKECRHYKARDEKQPIQPDRDKIIEAELLRLKKAEERRIRNNGPAVTGLPNSIFGGSNQDQPDKRIDKNSENTVQNKFGYRFVILRKLIDDTRITVKFVERVSPISRSKSMVEVTRASYLGKSLKGAKVGSNIEFNGYRCIVEEIRY</sequence>
<name>A0ABS4G7A1_9CLOT</name>
<feature type="region of interest" description="Disordered" evidence="1">
    <location>
        <begin position="100"/>
        <end position="120"/>
    </location>
</feature>
<proteinExistence type="predicted"/>
<organism evidence="2 3">
    <name type="scientific">Youngiibacter multivorans</name>
    <dbReference type="NCBI Taxonomy" id="937251"/>
    <lineage>
        <taxon>Bacteria</taxon>
        <taxon>Bacillati</taxon>
        <taxon>Bacillota</taxon>
        <taxon>Clostridia</taxon>
        <taxon>Eubacteriales</taxon>
        <taxon>Clostridiaceae</taxon>
        <taxon>Youngiibacter</taxon>
    </lineage>
</organism>
<accession>A0ABS4G7A1</accession>
<comment type="caution">
    <text evidence="2">The sequence shown here is derived from an EMBL/GenBank/DDBJ whole genome shotgun (WGS) entry which is preliminary data.</text>
</comment>
<evidence type="ECO:0000256" key="1">
    <source>
        <dbReference type="SAM" id="MobiDB-lite"/>
    </source>
</evidence>
<dbReference type="EMBL" id="JAGGKC010000029">
    <property type="protein sequence ID" value="MBP1920411.1"/>
    <property type="molecule type" value="Genomic_DNA"/>
</dbReference>
<protein>
    <submittedName>
        <fullName evidence="2">Uncharacterized protein</fullName>
    </submittedName>
</protein>